<proteinExistence type="predicted"/>
<evidence type="ECO:0000313" key="1">
    <source>
        <dbReference type="EMBL" id="KAG8043167.1"/>
    </source>
</evidence>
<gene>
    <name evidence="1" type="ORF">GUJ93_ZPchr0207g7163</name>
</gene>
<protein>
    <submittedName>
        <fullName evidence="1">Uncharacterized protein</fullName>
    </submittedName>
</protein>
<dbReference type="AlphaFoldDB" id="A0A8J5R6H7"/>
<sequence length="74" mass="8537">MAGRLGALNQKFYLELFQNFPYTHLESKQLFACSWLFIGTAGVFADNYVLQHEDYALYRLQCSVNIKPALEISE</sequence>
<dbReference type="EMBL" id="JAAALK010001120">
    <property type="protein sequence ID" value="KAG8043167.1"/>
    <property type="molecule type" value="Genomic_DNA"/>
</dbReference>
<reference evidence="1" key="1">
    <citation type="journal article" date="2021" name="bioRxiv">
        <title>Whole Genome Assembly and Annotation of Northern Wild Rice, Zizania palustris L., Supports a Whole Genome Duplication in the Zizania Genus.</title>
        <authorList>
            <person name="Haas M."/>
            <person name="Kono T."/>
            <person name="Macchietto M."/>
            <person name="Millas R."/>
            <person name="McGilp L."/>
            <person name="Shao M."/>
            <person name="Duquette J."/>
            <person name="Hirsch C.N."/>
            <person name="Kimball J."/>
        </authorList>
    </citation>
    <scope>NUCLEOTIDE SEQUENCE</scope>
    <source>
        <tissue evidence="1">Fresh leaf tissue</tissue>
    </source>
</reference>
<keyword evidence="2" id="KW-1185">Reference proteome</keyword>
<dbReference type="Proteomes" id="UP000729402">
    <property type="component" value="Unassembled WGS sequence"/>
</dbReference>
<reference evidence="1" key="2">
    <citation type="submission" date="2021-02" db="EMBL/GenBank/DDBJ databases">
        <authorList>
            <person name="Kimball J.A."/>
            <person name="Haas M.W."/>
            <person name="Macchietto M."/>
            <person name="Kono T."/>
            <person name="Duquette J."/>
            <person name="Shao M."/>
        </authorList>
    </citation>
    <scope>NUCLEOTIDE SEQUENCE</scope>
    <source>
        <tissue evidence="1">Fresh leaf tissue</tissue>
    </source>
</reference>
<evidence type="ECO:0000313" key="2">
    <source>
        <dbReference type="Proteomes" id="UP000729402"/>
    </source>
</evidence>
<comment type="caution">
    <text evidence="1">The sequence shown here is derived from an EMBL/GenBank/DDBJ whole genome shotgun (WGS) entry which is preliminary data.</text>
</comment>
<accession>A0A8J5R6H7</accession>
<name>A0A8J5R6H7_ZIZPA</name>
<organism evidence="1 2">
    <name type="scientific">Zizania palustris</name>
    <name type="common">Northern wild rice</name>
    <dbReference type="NCBI Taxonomy" id="103762"/>
    <lineage>
        <taxon>Eukaryota</taxon>
        <taxon>Viridiplantae</taxon>
        <taxon>Streptophyta</taxon>
        <taxon>Embryophyta</taxon>
        <taxon>Tracheophyta</taxon>
        <taxon>Spermatophyta</taxon>
        <taxon>Magnoliopsida</taxon>
        <taxon>Liliopsida</taxon>
        <taxon>Poales</taxon>
        <taxon>Poaceae</taxon>
        <taxon>BOP clade</taxon>
        <taxon>Oryzoideae</taxon>
        <taxon>Oryzeae</taxon>
        <taxon>Zizaniinae</taxon>
        <taxon>Zizania</taxon>
    </lineage>
</organism>